<name>A0A1I2F282_9BACT</name>
<reference evidence="3" key="1">
    <citation type="submission" date="2016-10" db="EMBL/GenBank/DDBJ databases">
        <authorList>
            <person name="Varghese N."/>
            <person name="Submissions S."/>
        </authorList>
    </citation>
    <scope>NUCLEOTIDE SEQUENCE [LARGE SCALE GENOMIC DNA]</scope>
    <source>
        <strain evidence="3">ATCC 25963</strain>
    </source>
</reference>
<gene>
    <name evidence="2" type="ORF">SAMN02745121_06385</name>
</gene>
<organism evidence="2 3">
    <name type="scientific">Nannocystis exedens</name>
    <dbReference type="NCBI Taxonomy" id="54"/>
    <lineage>
        <taxon>Bacteria</taxon>
        <taxon>Pseudomonadati</taxon>
        <taxon>Myxococcota</taxon>
        <taxon>Polyangia</taxon>
        <taxon>Nannocystales</taxon>
        <taxon>Nannocystaceae</taxon>
        <taxon>Nannocystis</taxon>
    </lineage>
</organism>
<keyword evidence="1" id="KW-0812">Transmembrane</keyword>
<feature type="transmembrane region" description="Helical" evidence="1">
    <location>
        <begin position="108"/>
        <end position="134"/>
    </location>
</feature>
<feature type="transmembrane region" description="Helical" evidence="1">
    <location>
        <begin position="77"/>
        <end position="102"/>
    </location>
</feature>
<feature type="transmembrane region" description="Helical" evidence="1">
    <location>
        <begin position="146"/>
        <end position="164"/>
    </location>
</feature>
<keyword evidence="1" id="KW-1133">Transmembrane helix</keyword>
<feature type="transmembrane region" description="Helical" evidence="1">
    <location>
        <begin position="43"/>
        <end position="65"/>
    </location>
</feature>
<evidence type="ECO:0000313" key="2">
    <source>
        <dbReference type="EMBL" id="SFE98631.1"/>
    </source>
</evidence>
<dbReference type="EMBL" id="FOMX01000024">
    <property type="protein sequence ID" value="SFE98631.1"/>
    <property type="molecule type" value="Genomic_DNA"/>
</dbReference>
<proteinExistence type="predicted"/>
<evidence type="ECO:0000256" key="1">
    <source>
        <dbReference type="SAM" id="Phobius"/>
    </source>
</evidence>
<dbReference type="Proteomes" id="UP000199400">
    <property type="component" value="Unassembled WGS sequence"/>
</dbReference>
<evidence type="ECO:0008006" key="4">
    <source>
        <dbReference type="Google" id="ProtNLM"/>
    </source>
</evidence>
<sequence length="165" mass="17605">MRPAFALLLPLAVFGSTLLEGLDRAFGGLDRLREIFRRAQELLVLGGVALALLGSLVFIASWALSHARRASDHSRPWLSRAVLALAYVPLLLTVVAAAGLFVPGLAPFILKAFALAVAIAAVVWCLALGLLIAGGSRRDLARGRRAIVLAGTPWYCLVVYMATFL</sequence>
<accession>A0A1I2F282</accession>
<keyword evidence="3" id="KW-1185">Reference proteome</keyword>
<dbReference type="RefSeq" id="WP_096327797.1">
    <property type="nucleotide sequence ID" value="NZ_FOMX01000024.1"/>
</dbReference>
<evidence type="ECO:0000313" key="3">
    <source>
        <dbReference type="Proteomes" id="UP000199400"/>
    </source>
</evidence>
<keyword evidence="1" id="KW-0472">Membrane</keyword>
<protein>
    <recommendedName>
        <fullName evidence="4">Yip1 domain-containing protein</fullName>
    </recommendedName>
</protein>
<dbReference type="OrthoDB" id="5513520at2"/>
<dbReference type="AlphaFoldDB" id="A0A1I2F282"/>